<evidence type="ECO:0000313" key="3">
    <source>
        <dbReference type="Proteomes" id="UP000693970"/>
    </source>
</evidence>
<reference evidence="2" key="1">
    <citation type="journal article" date="2021" name="Sci. Rep.">
        <title>Diploid genomic architecture of Nitzschia inconspicua, an elite biomass production diatom.</title>
        <authorList>
            <person name="Oliver A."/>
            <person name="Podell S."/>
            <person name="Pinowska A."/>
            <person name="Traller J.C."/>
            <person name="Smith S.R."/>
            <person name="McClure R."/>
            <person name="Beliaev A."/>
            <person name="Bohutskyi P."/>
            <person name="Hill E.A."/>
            <person name="Rabines A."/>
            <person name="Zheng H."/>
            <person name="Allen L.Z."/>
            <person name="Kuo A."/>
            <person name="Grigoriev I.V."/>
            <person name="Allen A.E."/>
            <person name="Hazlebeck D."/>
            <person name="Allen E.E."/>
        </authorList>
    </citation>
    <scope>NUCLEOTIDE SEQUENCE</scope>
    <source>
        <strain evidence="2">Hildebrandi</strain>
    </source>
</reference>
<accession>A0A9K3LHP8</accession>
<reference evidence="2" key="2">
    <citation type="submission" date="2021-04" db="EMBL/GenBank/DDBJ databases">
        <authorList>
            <person name="Podell S."/>
        </authorList>
    </citation>
    <scope>NUCLEOTIDE SEQUENCE</scope>
    <source>
        <strain evidence="2">Hildebrandi</strain>
    </source>
</reference>
<evidence type="ECO:0000256" key="1">
    <source>
        <dbReference type="SAM" id="MobiDB-lite"/>
    </source>
</evidence>
<dbReference type="AlphaFoldDB" id="A0A9K3LHP8"/>
<gene>
    <name evidence="2" type="ORF">IV203_036231</name>
</gene>
<protein>
    <submittedName>
        <fullName evidence="2">Uncharacterized protein</fullName>
    </submittedName>
</protein>
<dbReference type="Proteomes" id="UP000693970">
    <property type="component" value="Unassembled WGS sequence"/>
</dbReference>
<keyword evidence="3" id="KW-1185">Reference proteome</keyword>
<feature type="region of interest" description="Disordered" evidence="1">
    <location>
        <begin position="334"/>
        <end position="414"/>
    </location>
</feature>
<organism evidence="2 3">
    <name type="scientific">Nitzschia inconspicua</name>
    <dbReference type="NCBI Taxonomy" id="303405"/>
    <lineage>
        <taxon>Eukaryota</taxon>
        <taxon>Sar</taxon>
        <taxon>Stramenopiles</taxon>
        <taxon>Ochrophyta</taxon>
        <taxon>Bacillariophyta</taxon>
        <taxon>Bacillariophyceae</taxon>
        <taxon>Bacillariophycidae</taxon>
        <taxon>Bacillariales</taxon>
        <taxon>Bacillariaceae</taxon>
        <taxon>Nitzschia</taxon>
    </lineage>
</organism>
<feature type="compositionally biased region" description="Polar residues" evidence="1">
    <location>
        <begin position="372"/>
        <end position="385"/>
    </location>
</feature>
<feature type="compositionally biased region" description="Basic residues" evidence="1">
    <location>
        <begin position="405"/>
        <end position="414"/>
    </location>
</feature>
<proteinExistence type="predicted"/>
<dbReference type="EMBL" id="JAGRRH010000013">
    <property type="protein sequence ID" value="KAG7361131.1"/>
    <property type="molecule type" value="Genomic_DNA"/>
</dbReference>
<comment type="caution">
    <text evidence="2">The sequence shown here is derived from an EMBL/GenBank/DDBJ whole genome shotgun (WGS) entry which is preliminary data.</text>
</comment>
<name>A0A9K3LHP8_9STRA</name>
<sequence length="414" mass="47332">MPKNAATKSSFKMPARHFDKNGKITNWSMHWPEAKELEVLVVGERNITKKFFERNKHADNDGEYHGLKAKASELNDLEDEDVLDVSDEGFEDLADEVSRMGIGSDDDDDAETMGFKSVCFTGDTKSFVGGGIARKKREYHLQPVLPYVLDKWTDEHLRSRVSIQIHGISGHEFKQCTEQRVSTDQQYFCHSWPLSKWHLTPERAFNAHILNRKEIKNDKSGVTMRMYKKILAHCSKTIARRKVISKLKGRDASKEKVMQEMRIPLPFKVQHRYVTKEEDPIFYGKQWIKYPHGEYHCHVELIGLQKDSYSPMKDCASVRSAKSAFVGMEGEIPTDISFENKGGDDDDDMDDSTWKTMKSNVEDSDDDDNGIGSVTPSEIKSINSEKCNKSTKSKVSMKSSNTNPSKKRQKMDEN</sequence>
<evidence type="ECO:0000313" key="2">
    <source>
        <dbReference type="EMBL" id="KAG7361131.1"/>
    </source>
</evidence>